<keyword evidence="3" id="KW-1185">Reference proteome</keyword>
<organism evidence="2 3">
    <name type="scientific">Musa balbisiana</name>
    <name type="common">Banana</name>
    <dbReference type="NCBI Taxonomy" id="52838"/>
    <lineage>
        <taxon>Eukaryota</taxon>
        <taxon>Viridiplantae</taxon>
        <taxon>Streptophyta</taxon>
        <taxon>Embryophyta</taxon>
        <taxon>Tracheophyta</taxon>
        <taxon>Spermatophyta</taxon>
        <taxon>Magnoliopsida</taxon>
        <taxon>Liliopsida</taxon>
        <taxon>Zingiberales</taxon>
        <taxon>Musaceae</taxon>
        <taxon>Musa</taxon>
    </lineage>
</organism>
<feature type="compositionally biased region" description="Basic and acidic residues" evidence="1">
    <location>
        <begin position="7"/>
        <end position="21"/>
    </location>
</feature>
<feature type="region of interest" description="Disordered" evidence="1">
    <location>
        <begin position="1"/>
        <end position="33"/>
    </location>
</feature>
<comment type="caution">
    <text evidence="2">The sequence shown here is derived from an EMBL/GenBank/DDBJ whole genome shotgun (WGS) entry which is preliminary data.</text>
</comment>
<name>A0A4S8JW76_MUSBA</name>
<proteinExistence type="predicted"/>
<accession>A0A4S8JW76</accession>
<reference evidence="2 3" key="1">
    <citation type="journal article" date="2019" name="Nat. Plants">
        <title>Genome sequencing of Musa balbisiana reveals subgenome evolution and function divergence in polyploid bananas.</title>
        <authorList>
            <person name="Yao X."/>
        </authorList>
    </citation>
    <scope>NUCLEOTIDE SEQUENCE [LARGE SCALE GENOMIC DNA]</scope>
    <source>
        <strain evidence="3">cv. DH-PKW</strain>
        <tissue evidence="2">Leaves</tissue>
    </source>
</reference>
<dbReference type="AlphaFoldDB" id="A0A4S8JW76"/>
<gene>
    <name evidence="2" type="ORF">C4D60_Mb05t14950</name>
</gene>
<dbReference type="Proteomes" id="UP000317650">
    <property type="component" value="Chromosome 5"/>
</dbReference>
<evidence type="ECO:0000313" key="3">
    <source>
        <dbReference type="Proteomes" id="UP000317650"/>
    </source>
</evidence>
<evidence type="ECO:0000313" key="2">
    <source>
        <dbReference type="EMBL" id="THU66514.1"/>
    </source>
</evidence>
<protein>
    <submittedName>
        <fullName evidence="2">Uncharacterized protein</fullName>
    </submittedName>
</protein>
<sequence>MAQTLEEVDKHEVEVEVEARNSEAANTPTVEELGPPKEALTAKALKQLVDPLIVNPPSEDNIIHDLNTTSGHFVLREEMKDR</sequence>
<evidence type="ECO:0000256" key="1">
    <source>
        <dbReference type="SAM" id="MobiDB-lite"/>
    </source>
</evidence>
<dbReference type="EMBL" id="PYDT01000003">
    <property type="protein sequence ID" value="THU66514.1"/>
    <property type="molecule type" value="Genomic_DNA"/>
</dbReference>